<dbReference type="Proteomes" id="UP000706525">
    <property type="component" value="Unassembled WGS sequence"/>
</dbReference>
<gene>
    <name evidence="1" type="ORF">LMG32289_05399</name>
</gene>
<sequence>MEPAVQSLVTEHEAFREAPEFFKEFSLDPTHVNQHFLKVDRTATLFSVIGFMDAVESWTVQRFSDVREEPAVRERLRTQLARLADILRDYRDSIQPNNYAFVQAMAALKASSVFYILHGLQAQQPEFFVQLVAYCKSNDTDDVNAGLMFRRVRALFRTQILSRAFSKDNTEMVMRAISRHMEVQ</sequence>
<dbReference type="InterPro" id="IPR057079">
    <property type="entry name" value="IcmW-like"/>
</dbReference>
<dbReference type="RefSeq" id="WP_223993985.1">
    <property type="nucleotide sequence ID" value="NZ_CAJZAG010000012.1"/>
</dbReference>
<protein>
    <submittedName>
        <fullName evidence="1">Uncharacterized protein</fullName>
    </submittedName>
</protein>
<evidence type="ECO:0000313" key="1">
    <source>
        <dbReference type="EMBL" id="CAG9183713.1"/>
    </source>
</evidence>
<dbReference type="Pfam" id="PF23130">
    <property type="entry name" value="IcmW"/>
    <property type="match status" value="1"/>
</dbReference>
<organism evidence="1 2">
    <name type="scientific">Cupriavidus pampae</name>
    <dbReference type="NCBI Taxonomy" id="659251"/>
    <lineage>
        <taxon>Bacteria</taxon>
        <taxon>Pseudomonadati</taxon>
        <taxon>Pseudomonadota</taxon>
        <taxon>Betaproteobacteria</taxon>
        <taxon>Burkholderiales</taxon>
        <taxon>Burkholderiaceae</taxon>
        <taxon>Cupriavidus</taxon>
    </lineage>
</organism>
<reference evidence="1 2" key="1">
    <citation type="submission" date="2021-08" db="EMBL/GenBank/DDBJ databases">
        <authorList>
            <person name="Peeters C."/>
        </authorList>
    </citation>
    <scope>NUCLEOTIDE SEQUENCE [LARGE SCALE GENOMIC DNA]</scope>
    <source>
        <strain evidence="1 2">LMG 32289</strain>
    </source>
</reference>
<accession>A0ABM8XTQ0</accession>
<proteinExistence type="predicted"/>
<evidence type="ECO:0000313" key="2">
    <source>
        <dbReference type="Proteomes" id="UP000706525"/>
    </source>
</evidence>
<comment type="caution">
    <text evidence="1">The sequence shown here is derived from an EMBL/GenBank/DDBJ whole genome shotgun (WGS) entry which is preliminary data.</text>
</comment>
<keyword evidence="2" id="KW-1185">Reference proteome</keyword>
<dbReference type="EMBL" id="CAJZAG010000012">
    <property type="protein sequence ID" value="CAG9183713.1"/>
    <property type="molecule type" value="Genomic_DNA"/>
</dbReference>
<name>A0ABM8XTQ0_9BURK</name>